<feature type="transmembrane region" description="Helical" evidence="5">
    <location>
        <begin position="12"/>
        <end position="29"/>
    </location>
</feature>
<feature type="transmembrane region" description="Helical" evidence="5">
    <location>
        <begin position="261"/>
        <end position="279"/>
    </location>
</feature>
<reference evidence="7" key="1">
    <citation type="journal article" date="2020" name="mSystems">
        <title>Genome- and Community-Level Interaction Insights into Carbon Utilization and Element Cycling Functions of Hydrothermarchaeota in Hydrothermal Sediment.</title>
        <authorList>
            <person name="Zhou Z."/>
            <person name="Liu Y."/>
            <person name="Xu W."/>
            <person name="Pan J."/>
            <person name="Luo Z.H."/>
            <person name="Li M."/>
        </authorList>
    </citation>
    <scope>NUCLEOTIDE SEQUENCE [LARGE SCALE GENOMIC DNA]</scope>
    <source>
        <strain evidence="7">SpSt-289</strain>
    </source>
</reference>
<dbReference type="InterPro" id="IPR035906">
    <property type="entry name" value="MetI-like_sf"/>
</dbReference>
<dbReference type="AlphaFoldDB" id="A0A7C1FH68"/>
<evidence type="ECO:0000256" key="2">
    <source>
        <dbReference type="ARBA" id="ARBA00022692"/>
    </source>
</evidence>
<evidence type="ECO:0000256" key="4">
    <source>
        <dbReference type="ARBA" id="ARBA00023136"/>
    </source>
</evidence>
<gene>
    <name evidence="7" type="ORF">ENQ20_14595</name>
</gene>
<organism evidence="7">
    <name type="scientific">Caldilinea aerophila</name>
    <dbReference type="NCBI Taxonomy" id="133453"/>
    <lineage>
        <taxon>Bacteria</taxon>
        <taxon>Bacillati</taxon>
        <taxon>Chloroflexota</taxon>
        <taxon>Caldilineae</taxon>
        <taxon>Caldilineales</taxon>
        <taxon>Caldilineaceae</taxon>
        <taxon>Caldilinea</taxon>
    </lineage>
</organism>
<sequence length="332" mass="36364">MTLLKTYIIPRILQWALVIFIGVTLTFLIPRLSPVNPVEQAISRVTAFETLSPEATVALRESLEDLYGLKGSLFDQYIAFWRRVLSGDLGPSFSSFPMSVNVMIANSIGWTVGLLGTTVIISWLSGILLGALSAYFPNRWWARLMESVVIVVYPIPYFIIAFGLLMIFAYYLPIFPLVGGASGTPSFSFGYLGSIVRHSFLPAISVIIGATAFRFLMAKALATSERTSDYVTYAEIAALPKRKILGAFIIRNTMLPQVTDLALSLGAIFEGALITEIVFSYPGIGSTLYSAIISADYNLIMGITLLSIIGVATASLLVDLTYPLFDPRVRLR</sequence>
<dbReference type="EMBL" id="DSMG01000151">
    <property type="protein sequence ID" value="HDX32697.1"/>
    <property type="molecule type" value="Genomic_DNA"/>
</dbReference>
<comment type="caution">
    <text evidence="7">The sequence shown here is derived from an EMBL/GenBank/DDBJ whole genome shotgun (WGS) entry which is preliminary data.</text>
</comment>
<feature type="transmembrane region" description="Helical" evidence="5">
    <location>
        <begin position="108"/>
        <end position="136"/>
    </location>
</feature>
<feature type="transmembrane region" description="Helical" evidence="5">
    <location>
        <begin position="299"/>
        <end position="322"/>
    </location>
</feature>
<keyword evidence="5" id="KW-0813">Transport</keyword>
<evidence type="ECO:0000313" key="7">
    <source>
        <dbReference type="EMBL" id="HDX32697.1"/>
    </source>
</evidence>
<keyword evidence="2 5" id="KW-0812">Transmembrane</keyword>
<dbReference type="Pfam" id="PF00528">
    <property type="entry name" value="BPD_transp_1"/>
    <property type="match status" value="1"/>
</dbReference>
<name>A0A7C1FH68_9CHLR</name>
<comment type="subcellular location">
    <subcellularLocation>
        <location evidence="5">Cell membrane</location>
        <topology evidence="5">Multi-pass membrane protein</topology>
    </subcellularLocation>
    <subcellularLocation>
        <location evidence="1">Membrane</location>
        <topology evidence="1">Multi-pass membrane protein</topology>
    </subcellularLocation>
</comment>
<dbReference type="PROSITE" id="PS50928">
    <property type="entry name" value="ABC_TM1"/>
    <property type="match status" value="1"/>
</dbReference>
<evidence type="ECO:0000256" key="3">
    <source>
        <dbReference type="ARBA" id="ARBA00022989"/>
    </source>
</evidence>
<evidence type="ECO:0000256" key="5">
    <source>
        <dbReference type="RuleBase" id="RU363032"/>
    </source>
</evidence>
<dbReference type="GO" id="GO:0005886">
    <property type="term" value="C:plasma membrane"/>
    <property type="evidence" value="ECO:0007669"/>
    <property type="project" value="UniProtKB-SubCell"/>
</dbReference>
<dbReference type="SUPFAM" id="SSF161098">
    <property type="entry name" value="MetI-like"/>
    <property type="match status" value="1"/>
</dbReference>
<keyword evidence="3 5" id="KW-1133">Transmembrane helix</keyword>
<feature type="transmembrane region" description="Helical" evidence="5">
    <location>
        <begin position="191"/>
        <end position="216"/>
    </location>
</feature>
<accession>A0A7C1FH68</accession>
<dbReference type="CDD" id="cd06261">
    <property type="entry name" value="TM_PBP2"/>
    <property type="match status" value="1"/>
</dbReference>
<dbReference type="PANTHER" id="PTHR43376:SF1">
    <property type="entry name" value="OLIGOPEPTIDE TRANSPORT SYSTEM PERMEASE PROTEIN"/>
    <property type="match status" value="1"/>
</dbReference>
<feature type="domain" description="ABC transmembrane type-1" evidence="6">
    <location>
        <begin position="108"/>
        <end position="318"/>
    </location>
</feature>
<feature type="transmembrane region" description="Helical" evidence="5">
    <location>
        <begin position="148"/>
        <end position="171"/>
    </location>
</feature>
<dbReference type="InterPro" id="IPR000515">
    <property type="entry name" value="MetI-like"/>
</dbReference>
<dbReference type="PANTHER" id="PTHR43376">
    <property type="entry name" value="OLIGOPEPTIDE TRANSPORT SYSTEM PERMEASE PROTEIN"/>
    <property type="match status" value="1"/>
</dbReference>
<evidence type="ECO:0000256" key="1">
    <source>
        <dbReference type="ARBA" id="ARBA00004141"/>
    </source>
</evidence>
<evidence type="ECO:0000259" key="6">
    <source>
        <dbReference type="PROSITE" id="PS50928"/>
    </source>
</evidence>
<keyword evidence="4 5" id="KW-0472">Membrane</keyword>
<comment type="similarity">
    <text evidence="5">Belongs to the binding-protein-dependent transport system permease family.</text>
</comment>
<dbReference type="GO" id="GO:0055085">
    <property type="term" value="P:transmembrane transport"/>
    <property type="evidence" value="ECO:0007669"/>
    <property type="project" value="InterPro"/>
</dbReference>
<dbReference type="OMA" id="RVICRIS"/>
<protein>
    <submittedName>
        <fullName evidence="7">ABC transporter permease</fullName>
    </submittedName>
</protein>
<proteinExistence type="inferred from homology"/>